<name>A0A975QL75_9ACTN</name>
<dbReference type="InterPro" id="IPR002372">
    <property type="entry name" value="PQQ_rpt_dom"/>
</dbReference>
<keyword evidence="3" id="KW-1185">Reference proteome</keyword>
<dbReference type="AlphaFoldDB" id="A0A975QL75"/>
<dbReference type="Gene3D" id="2.130.10.10">
    <property type="entry name" value="YVTN repeat-like/Quinoprotein amine dehydrogenase"/>
    <property type="match status" value="1"/>
</dbReference>
<sequence length="501" mass="53845">MGLAVLGFHVGGIVKFGTSLLFLGVLLSGCSFAGIDDSVSRPVFDLDHPSSVSELAWEWEAEDDVDSLDLAPVVGGVAVFDGTGVTIISGDTGELRWDYHPDHGRVIGSVTSDGGHVVIQEPDPENTGGFRMHVLDVVTGKTSWMEAFNSADDKVQIGGNSEKWTAPSLAQVDVGDKVWFLREDSEVVARSLGDERQVWSTSEVQDCSGVGSVGSPVLLDEVLLGAVTCYEFDQDDPENDPLYDSGAEFTSEVVAWDASDGREIWRLETPEVSLPVDSRNRSLTVHPGGIVSVDFSSWGMGYWIDPISEEHGWIEDAGVVSSYENGDQFGIWRNGEYRVVNRSGEVLYSVNEPAERDAPLALAEGMVRVSENVEGGSEGAVFARFHGSDQEVELSMDIDEQALMEFGRGAVVPGSVAIPFTDREGVAVSWGSAESEHERARIWSLLDFRTSAPKRFLLSFCGTPVACVHCSDSDRGFLGASHSAGIAGRAYPVHGHPAVGA</sequence>
<accession>A0A975QL75</accession>
<evidence type="ECO:0000259" key="1">
    <source>
        <dbReference type="Pfam" id="PF13360"/>
    </source>
</evidence>
<dbReference type="EMBL" id="CP074403">
    <property type="protein sequence ID" value="QVJ03501.1"/>
    <property type="molecule type" value="Genomic_DNA"/>
</dbReference>
<evidence type="ECO:0000313" key="2">
    <source>
        <dbReference type="EMBL" id="QVJ03501.1"/>
    </source>
</evidence>
<reference evidence="2" key="1">
    <citation type="submission" date="2021-05" db="EMBL/GenBank/DDBJ databases">
        <authorList>
            <person name="Kaiqin L."/>
            <person name="Jian G."/>
        </authorList>
    </citation>
    <scope>NUCLEOTIDE SEQUENCE</scope>
    <source>
        <strain evidence="2">HDS5</strain>
        <plasmid evidence="2">unnamed2</plasmid>
    </source>
</reference>
<dbReference type="Pfam" id="PF13360">
    <property type="entry name" value="PQQ_2"/>
    <property type="match status" value="1"/>
</dbReference>
<keyword evidence="2" id="KW-0614">Plasmid</keyword>
<feature type="domain" description="Pyrrolo-quinoline quinone repeat" evidence="1">
    <location>
        <begin position="75"/>
        <end position="202"/>
    </location>
</feature>
<dbReference type="InterPro" id="IPR011047">
    <property type="entry name" value="Quinoprotein_ADH-like_sf"/>
</dbReference>
<geneLocation type="plasmid" evidence="2 3">
    <name>unnamed2</name>
</geneLocation>
<dbReference type="Proteomes" id="UP000682416">
    <property type="component" value="Plasmid unnamed2"/>
</dbReference>
<dbReference type="SUPFAM" id="SSF50998">
    <property type="entry name" value="Quinoprotein alcohol dehydrogenase-like"/>
    <property type="match status" value="1"/>
</dbReference>
<protein>
    <submittedName>
        <fullName evidence="2">PQQ-binding-like beta-propeller repeat protein</fullName>
    </submittedName>
</protein>
<organism evidence="2 3">
    <name type="scientific">Nocardiopsis eucommiae</name>
    <dbReference type="NCBI Taxonomy" id="2831970"/>
    <lineage>
        <taxon>Bacteria</taxon>
        <taxon>Bacillati</taxon>
        <taxon>Actinomycetota</taxon>
        <taxon>Actinomycetes</taxon>
        <taxon>Streptosporangiales</taxon>
        <taxon>Nocardiopsidaceae</taxon>
        <taxon>Nocardiopsis</taxon>
    </lineage>
</organism>
<proteinExistence type="predicted"/>
<dbReference type="KEGG" id="nec:KGD82_27890"/>
<evidence type="ECO:0000313" key="3">
    <source>
        <dbReference type="Proteomes" id="UP000682416"/>
    </source>
</evidence>
<dbReference type="InterPro" id="IPR015943">
    <property type="entry name" value="WD40/YVTN_repeat-like_dom_sf"/>
</dbReference>
<gene>
    <name evidence="2" type="ORF">KGD82_27890</name>
</gene>